<reference evidence="2" key="1">
    <citation type="submission" date="2016-10" db="EMBL/GenBank/DDBJ databases">
        <title>Sequence of Gallionella enrichment culture.</title>
        <authorList>
            <person name="Poehlein A."/>
            <person name="Muehling M."/>
            <person name="Daniel R."/>
        </authorList>
    </citation>
    <scope>NUCLEOTIDE SEQUENCE</scope>
</reference>
<dbReference type="PANTHER" id="PTHR30007">
    <property type="entry name" value="PHP DOMAIN PROTEIN"/>
    <property type="match status" value="1"/>
</dbReference>
<dbReference type="PANTHER" id="PTHR30007:SF0">
    <property type="entry name" value="TRANSPOSASE"/>
    <property type="match status" value="1"/>
</dbReference>
<sequence>MAKRTRRTHTPAFKAKVAIAAIKGDIATGFKLLPRRWVVERTFAWLGRCRRLAKDWEKSITSAEAWINVAHIRLTTRRLSRYCFKS</sequence>
<dbReference type="EMBL" id="MLJW01000478">
    <property type="protein sequence ID" value="OIQ86463.1"/>
    <property type="molecule type" value="Genomic_DNA"/>
</dbReference>
<dbReference type="InterPro" id="IPR002559">
    <property type="entry name" value="Transposase_11"/>
</dbReference>
<comment type="caution">
    <text evidence="2">The sequence shown here is derived from an EMBL/GenBank/DDBJ whole genome shotgun (WGS) entry which is preliminary data.</text>
</comment>
<evidence type="ECO:0000259" key="1">
    <source>
        <dbReference type="Pfam" id="PF01609"/>
    </source>
</evidence>
<organism evidence="2">
    <name type="scientific">mine drainage metagenome</name>
    <dbReference type="NCBI Taxonomy" id="410659"/>
    <lineage>
        <taxon>unclassified sequences</taxon>
        <taxon>metagenomes</taxon>
        <taxon>ecological metagenomes</taxon>
    </lineage>
</organism>
<feature type="domain" description="Transposase IS4-like" evidence="1">
    <location>
        <begin position="25"/>
        <end position="72"/>
    </location>
</feature>
<proteinExistence type="predicted"/>
<dbReference type="GO" id="GO:0006313">
    <property type="term" value="P:DNA transposition"/>
    <property type="evidence" value="ECO:0007669"/>
    <property type="project" value="InterPro"/>
</dbReference>
<dbReference type="GO" id="GO:0003677">
    <property type="term" value="F:DNA binding"/>
    <property type="evidence" value="ECO:0007669"/>
    <property type="project" value="InterPro"/>
</dbReference>
<evidence type="ECO:0000313" key="2">
    <source>
        <dbReference type="EMBL" id="OIQ86463.1"/>
    </source>
</evidence>
<name>A0A1J5R327_9ZZZZ</name>
<gene>
    <name evidence="2" type="ORF">GALL_316970</name>
</gene>
<dbReference type="Pfam" id="PF01609">
    <property type="entry name" value="DDE_Tnp_1"/>
    <property type="match status" value="1"/>
</dbReference>
<protein>
    <submittedName>
        <fullName evidence="2">Transposase DDE domain protein</fullName>
    </submittedName>
</protein>
<accession>A0A1J5R327</accession>
<dbReference type="GO" id="GO:0004803">
    <property type="term" value="F:transposase activity"/>
    <property type="evidence" value="ECO:0007669"/>
    <property type="project" value="InterPro"/>
</dbReference>
<dbReference type="AlphaFoldDB" id="A0A1J5R327"/>